<feature type="signal peptide" evidence="1">
    <location>
        <begin position="1"/>
        <end position="16"/>
    </location>
</feature>
<dbReference type="AlphaFoldDB" id="A0AAV5WBM3"/>
<evidence type="ECO:0000313" key="3">
    <source>
        <dbReference type="Proteomes" id="UP001432322"/>
    </source>
</evidence>
<evidence type="ECO:0000256" key="1">
    <source>
        <dbReference type="SAM" id="SignalP"/>
    </source>
</evidence>
<evidence type="ECO:0000313" key="2">
    <source>
        <dbReference type="EMBL" id="GMT27793.1"/>
    </source>
</evidence>
<proteinExistence type="predicted"/>
<accession>A0AAV5WBM3</accession>
<name>A0AAV5WBM3_9BILA</name>
<dbReference type="Proteomes" id="UP001432322">
    <property type="component" value="Unassembled WGS sequence"/>
</dbReference>
<evidence type="ECO:0008006" key="4">
    <source>
        <dbReference type="Google" id="ProtNLM"/>
    </source>
</evidence>
<sequence length="349" mass="38129">MTSVLTLLATLALANAKVEYTSSTMYDIFDFQGKTEVPLPRCNNGCLLFASTLGNDPVVIDAYMKNLIVYKGATKQKSIGEVSKQLKAGTVQKAPLDLAAGSYSIKNLNGNSDQGKDVTVWVVEKSKASSIDYEIYDAVNMNRAVAVPKNVITVMSASTFTVKANKGASNSFTARLVGFDNAAENNVDKCTHAFKTADAAQFAGFEFHVNGPIISIVFNKKNPVDFKAELMYLNVRKLAMSGFITTPGFNGCSRIGGAQVYHGLDYNNYGDEFDLHSEPTNYNVSFDVDVNFAPNHSIRVKDMTNSAARSITSTPANQKFTLSKTQYVLVYYNDISAPENFIVRYTSTQ</sequence>
<gene>
    <name evidence="2" type="ORF">PFISCL1PPCAC_19090</name>
</gene>
<keyword evidence="3" id="KW-1185">Reference proteome</keyword>
<reference evidence="2" key="1">
    <citation type="submission" date="2023-10" db="EMBL/GenBank/DDBJ databases">
        <title>Genome assembly of Pristionchus species.</title>
        <authorList>
            <person name="Yoshida K."/>
            <person name="Sommer R.J."/>
        </authorList>
    </citation>
    <scope>NUCLEOTIDE SEQUENCE</scope>
    <source>
        <strain evidence="2">RS5133</strain>
    </source>
</reference>
<dbReference type="EMBL" id="BTSY01000005">
    <property type="protein sequence ID" value="GMT27793.1"/>
    <property type="molecule type" value="Genomic_DNA"/>
</dbReference>
<keyword evidence="1" id="KW-0732">Signal</keyword>
<comment type="caution">
    <text evidence="2">The sequence shown here is derived from an EMBL/GenBank/DDBJ whole genome shotgun (WGS) entry which is preliminary data.</text>
</comment>
<feature type="chain" id="PRO_5043607814" description="CUB-like domain-containing protein" evidence="1">
    <location>
        <begin position="17"/>
        <end position="349"/>
    </location>
</feature>
<protein>
    <recommendedName>
        <fullName evidence="4">CUB-like domain-containing protein</fullName>
    </recommendedName>
</protein>
<organism evidence="2 3">
    <name type="scientific">Pristionchus fissidentatus</name>
    <dbReference type="NCBI Taxonomy" id="1538716"/>
    <lineage>
        <taxon>Eukaryota</taxon>
        <taxon>Metazoa</taxon>
        <taxon>Ecdysozoa</taxon>
        <taxon>Nematoda</taxon>
        <taxon>Chromadorea</taxon>
        <taxon>Rhabditida</taxon>
        <taxon>Rhabditina</taxon>
        <taxon>Diplogasteromorpha</taxon>
        <taxon>Diplogasteroidea</taxon>
        <taxon>Neodiplogasteridae</taxon>
        <taxon>Pristionchus</taxon>
    </lineage>
</organism>